<dbReference type="Gene3D" id="3.30.710.10">
    <property type="entry name" value="Potassium Channel Kv1.1, Chain A"/>
    <property type="match status" value="2"/>
</dbReference>
<dbReference type="AlphaFoldDB" id="A0A0C3NVL5"/>
<name>A0A0C3NVL5_PHLG1</name>
<evidence type="ECO:0000313" key="3">
    <source>
        <dbReference type="Proteomes" id="UP000053257"/>
    </source>
</evidence>
<dbReference type="Proteomes" id="UP000053257">
    <property type="component" value="Unassembled WGS sequence"/>
</dbReference>
<keyword evidence="3" id="KW-1185">Reference proteome</keyword>
<dbReference type="STRING" id="745531.A0A0C3NVL5"/>
<dbReference type="EMBL" id="KN840466">
    <property type="protein sequence ID" value="KIP09414.1"/>
    <property type="molecule type" value="Genomic_DNA"/>
</dbReference>
<sequence>MGELSRVAQSPFDDEELADVIISASDNVDFYLPSVILKLASPFFNGMFSLPQPQTRAGNVYSRQLRELERIPITEDSHTFDALMRLNYPIQPTTLQDVFEVGRVLEAAIKYDMTEATRLMNTALQEFLDAQPLQVYVVACQLRLEEEAVSAAEAWCRQHTVLMESHQTFSFTIAGGSYIPEMSTITAGDYHRLLQYRHTGKRFTFPRRFTPASKCGSTGTFGTIDLFSVPGVESDAVLRSSDGVRFSVHSLALRLASAGNLLRGDYRREKETLEYPVALDSQTLQPLLEFCYPRMRHIVFDLPRIKAVIRAALRYDMAEVVASARRHMMTMLDTHAMAIYFMASANSWEEEALQAARHAVAKGVVSSTYVPEMEDASASSYHRLLRLQHEYISEIRQALEVNAPWGNLDSMPDDDVLRNADSRVLSLLLHDAVSGYSTDTCGLCCTWKSSNAPCSVCFKDDAKTVRARSRVVDAALRDGVSRVSYSHPSR</sequence>
<dbReference type="InterPro" id="IPR000210">
    <property type="entry name" value="BTB/POZ_dom"/>
</dbReference>
<protein>
    <recommendedName>
        <fullName evidence="1">BTB domain-containing protein</fullName>
    </recommendedName>
</protein>
<organism evidence="2 3">
    <name type="scientific">Phlebiopsis gigantea (strain 11061_1 CR5-6)</name>
    <name type="common">White-rot fungus</name>
    <name type="synonym">Peniophora gigantea</name>
    <dbReference type="NCBI Taxonomy" id="745531"/>
    <lineage>
        <taxon>Eukaryota</taxon>
        <taxon>Fungi</taxon>
        <taxon>Dikarya</taxon>
        <taxon>Basidiomycota</taxon>
        <taxon>Agaricomycotina</taxon>
        <taxon>Agaricomycetes</taxon>
        <taxon>Polyporales</taxon>
        <taxon>Phanerochaetaceae</taxon>
        <taxon>Phlebiopsis</taxon>
    </lineage>
</organism>
<dbReference type="OrthoDB" id="3164835at2759"/>
<feature type="domain" description="BTB" evidence="1">
    <location>
        <begin position="18"/>
        <end position="88"/>
    </location>
</feature>
<dbReference type="SMART" id="SM00225">
    <property type="entry name" value="BTB"/>
    <property type="match status" value="2"/>
</dbReference>
<proteinExistence type="predicted"/>
<reference evidence="2 3" key="1">
    <citation type="journal article" date="2014" name="PLoS Genet.">
        <title>Analysis of the Phlebiopsis gigantea genome, transcriptome and secretome provides insight into its pioneer colonization strategies of wood.</title>
        <authorList>
            <person name="Hori C."/>
            <person name="Ishida T."/>
            <person name="Igarashi K."/>
            <person name="Samejima M."/>
            <person name="Suzuki H."/>
            <person name="Master E."/>
            <person name="Ferreira P."/>
            <person name="Ruiz-Duenas F.J."/>
            <person name="Held B."/>
            <person name="Canessa P."/>
            <person name="Larrondo L.F."/>
            <person name="Schmoll M."/>
            <person name="Druzhinina I.S."/>
            <person name="Kubicek C.P."/>
            <person name="Gaskell J.A."/>
            <person name="Kersten P."/>
            <person name="St John F."/>
            <person name="Glasner J."/>
            <person name="Sabat G."/>
            <person name="Splinter BonDurant S."/>
            <person name="Syed K."/>
            <person name="Yadav J."/>
            <person name="Mgbeahuruike A.C."/>
            <person name="Kovalchuk A."/>
            <person name="Asiegbu F.O."/>
            <person name="Lackner G."/>
            <person name="Hoffmeister D."/>
            <person name="Rencoret J."/>
            <person name="Gutierrez A."/>
            <person name="Sun H."/>
            <person name="Lindquist E."/>
            <person name="Barry K."/>
            <person name="Riley R."/>
            <person name="Grigoriev I.V."/>
            <person name="Henrissat B."/>
            <person name="Kues U."/>
            <person name="Berka R.M."/>
            <person name="Martinez A.T."/>
            <person name="Covert S.F."/>
            <person name="Blanchette R.A."/>
            <person name="Cullen D."/>
        </authorList>
    </citation>
    <scope>NUCLEOTIDE SEQUENCE [LARGE SCALE GENOMIC DNA]</scope>
    <source>
        <strain evidence="2 3">11061_1 CR5-6</strain>
    </source>
</reference>
<dbReference type="PROSITE" id="PS50097">
    <property type="entry name" value="BTB"/>
    <property type="match status" value="1"/>
</dbReference>
<evidence type="ECO:0000313" key="2">
    <source>
        <dbReference type="EMBL" id="KIP09414.1"/>
    </source>
</evidence>
<evidence type="ECO:0000259" key="1">
    <source>
        <dbReference type="PROSITE" id="PS50097"/>
    </source>
</evidence>
<dbReference type="InterPro" id="IPR011333">
    <property type="entry name" value="SKP1/BTB/POZ_sf"/>
</dbReference>
<gene>
    <name evidence="2" type="ORF">PHLGIDRAFT_102833</name>
</gene>
<dbReference type="Pfam" id="PF00651">
    <property type="entry name" value="BTB"/>
    <property type="match status" value="2"/>
</dbReference>
<dbReference type="SUPFAM" id="SSF54695">
    <property type="entry name" value="POZ domain"/>
    <property type="match status" value="1"/>
</dbReference>
<dbReference type="HOGENOM" id="CLU_034203_2_1_1"/>
<accession>A0A0C3NVL5</accession>